<reference evidence="1 2" key="1">
    <citation type="journal article" date="2012" name="J. Bacteriol.">
        <title>Genome Sequence of Fibrella aestuarina BUZ 2T, a Filamentous Marine Bacterium.</title>
        <authorList>
            <person name="Filippini M."/>
            <person name="Qi W."/>
            <person name="Blom J."/>
            <person name="Goesmann A."/>
            <person name="Smits T.H."/>
            <person name="Bagheri H.C."/>
        </authorList>
    </citation>
    <scope>NUCLEOTIDE SEQUENCE [LARGE SCALE GENOMIC DNA]</scope>
    <source>
        <strain evidence="2">BUZ 2T</strain>
        <plasmid evidence="1 2">pFAES01</plasmid>
    </source>
</reference>
<sequence length="88" mass="9931">METSVENNEDKVLDGGSYDDVRFVFVRQESVSVYEVRDSLGEVVNIVIAEGIDDPERFQSRTVAEQDAMKTLALDEYYGGSEWEGPTF</sequence>
<evidence type="ECO:0000313" key="2">
    <source>
        <dbReference type="Proteomes" id="UP000011058"/>
    </source>
</evidence>
<dbReference type="RefSeq" id="WP_015056725.1">
    <property type="nucleotide sequence ID" value="NC_019012.1"/>
</dbReference>
<keyword evidence="1" id="KW-0614">Plasmid</keyword>
<geneLocation type="plasmid" evidence="1 2">
    <name>pFAES01</name>
</geneLocation>
<dbReference type="eggNOG" id="ENOG5033P3B">
    <property type="taxonomic scope" value="Bacteria"/>
</dbReference>
<gene>
    <name evidence="1" type="ORF">FAES_pFAES01051</name>
</gene>
<evidence type="ECO:0000313" key="1">
    <source>
        <dbReference type="EMBL" id="CCH03545.1"/>
    </source>
</evidence>
<dbReference type="HOGENOM" id="CLU_2464500_0_0_10"/>
<organism evidence="1 2">
    <name type="scientific">Fibrella aestuarina BUZ 2</name>
    <dbReference type="NCBI Taxonomy" id="1166018"/>
    <lineage>
        <taxon>Bacteria</taxon>
        <taxon>Pseudomonadati</taxon>
        <taxon>Bacteroidota</taxon>
        <taxon>Cytophagia</taxon>
        <taxon>Cytophagales</taxon>
        <taxon>Spirosomataceae</taxon>
        <taxon>Fibrella</taxon>
    </lineage>
</organism>
<dbReference type="KEGG" id="fae:FAES_pFAES01051"/>
<keyword evidence="2" id="KW-1185">Reference proteome</keyword>
<protein>
    <submittedName>
        <fullName evidence="1">Uncharacterized protein</fullName>
    </submittedName>
</protein>
<name>I0KHE2_9BACT</name>
<dbReference type="OrthoDB" id="964764at2"/>
<proteinExistence type="predicted"/>
<accession>I0KHE2</accession>
<dbReference type="AlphaFoldDB" id="I0KHE2"/>
<dbReference type="Proteomes" id="UP000011058">
    <property type="component" value="Plasmid pFAES01"/>
</dbReference>
<dbReference type="EMBL" id="HE796684">
    <property type="protein sequence ID" value="CCH03545.1"/>
    <property type="molecule type" value="Genomic_DNA"/>
</dbReference>